<name>A0ACC1TYX4_9AGAR</name>
<proteinExistence type="predicted"/>
<accession>A0ACC1TYX4</accession>
<protein>
    <submittedName>
        <fullName evidence="1">Uncharacterized protein</fullName>
    </submittedName>
</protein>
<evidence type="ECO:0000313" key="2">
    <source>
        <dbReference type="Proteomes" id="UP001163835"/>
    </source>
</evidence>
<evidence type="ECO:0000313" key="1">
    <source>
        <dbReference type="EMBL" id="KAJ3809914.1"/>
    </source>
</evidence>
<gene>
    <name evidence="1" type="ORF">F5876DRAFT_66067</name>
</gene>
<keyword evidence="2" id="KW-1185">Reference proteome</keyword>
<reference evidence="1" key="1">
    <citation type="submission" date="2022-09" db="EMBL/GenBank/DDBJ databases">
        <title>A Global Phylogenomic Analysis of the Shiitake Genus Lentinula.</title>
        <authorList>
            <consortium name="DOE Joint Genome Institute"/>
            <person name="Sierra-Patev S."/>
            <person name="Min B."/>
            <person name="Naranjo-Ortiz M."/>
            <person name="Looney B."/>
            <person name="Konkel Z."/>
            <person name="Slot J.C."/>
            <person name="Sakamoto Y."/>
            <person name="Steenwyk J.L."/>
            <person name="Rokas A."/>
            <person name="Carro J."/>
            <person name="Camarero S."/>
            <person name="Ferreira P."/>
            <person name="Molpeceres G."/>
            <person name="Ruiz-Duenas F.J."/>
            <person name="Serrano A."/>
            <person name="Henrissat B."/>
            <person name="Drula E."/>
            <person name="Hughes K.W."/>
            <person name="Mata J.L."/>
            <person name="Ishikawa N.K."/>
            <person name="Vargas-Isla R."/>
            <person name="Ushijima S."/>
            <person name="Smith C.A."/>
            <person name="Ahrendt S."/>
            <person name="Andreopoulos W."/>
            <person name="He G."/>
            <person name="Labutti K."/>
            <person name="Lipzen A."/>
            <person name="Ng V."/>
            <person name="Riley R."/>
            <person name="Sandor L."/>
            <person name="Barry K."/>
            <person name="Martinez A.T."/>
            <person name="Xiao Y."/>
            <person name="Gibbons J.G."/>
            <person name="Terashima K."/>
            <person name="Grigoriev I.V."/>
            <person name="Hibbett D.S."/>
        </authorList>
    </citation>
    <scope>NUCLEOTIDE SEQUENCE</scope>
    <source>
        <strain evidence="1">TMI1499</strain>
    </source>
</reference>
<organism evidence="1 2">
    <name type="scientific">Lentinula aff. lateritia</name>
    <dbReference type="NCBI Taxonomy" id="2804960"/>
    <lineage>
        <taxon>Eukaryota</taxon>
        <taxon>Fungi</taxon>
        <taxon>Dikarya</taxon>
        <taxon>Basidiomycota</taxon>
        <taxon>Agaricomycotina</taxon>
        <taxon>Agaricomycetes</taxon>
        <taxon>Agaricomycetidae</taxon>
        <taxon>Agaricales</taxon>
        <taxon>Marasmiineae</taxon>
        <taxon>Omphalotaceae</taxon>
        <taxon>Lentinula</taxon>
    </lineage>
</organism>
<comment type="caution">
    <text evidence="1">The sequence shown here is derived from an EMBL/GenBank/DDBJ whole genome shotgun (WGS) entry which is preliminary data.</text>
</comment>
<dbReference type="Proteomes" id="UP001163835">
    <property type="component" value="Unassembled WGS sequence"/>
</dbReference>
<sequence>MKTLHCSLSLMLLAGHVNAICPMASKIITARTTRNDTYHQAYPQSTDKRTASVSFDAASQYVSTMGVHAFVPPGLGDFRGPCPGLNAMANHGYIPHNGIATIDEFIQGTYEVFGMGRDLALFLGVYGVIMDGDVLSLSFSIGKGGNSILGLLPQNGLTGSHNNYEGDVSPTRGDFFEYDNNHEVQISQFLQLYNLQSNVSDPSQVNYDIDLLTSFRLSRFQQSIDKNPYFFNGPITGVLVQPAAYQFIFRFMANKSEEYPEGRLSRDVLKSFFSITGTEYDFVYVRQERIPDNWYKRAIGDEYGLLSAILELTTIALAHPEFLSVGGNTGQVNTFAGVDFANLTGGVFSASTLLEGNNLGCFVLQAAVMVLPTGVAGILEDVLDELAEVVNPLLQAWDCPKLTQMDVSLLERFPGYSRYPGNGILASLNDPNIDFESAEERASSAQLIFQCFYSVWSSLREGKVYFYCSVPRGDTPEGTAGLEALAAETSTRKEKVQDHEAEYSNTMQGLNPLLSYSRLQDMNEFWTTGTNAIGDEYGLYSAIPELTTIALAHPEFLFIGGR</sequence>
<dbReference type="EMBL" id="MU795129">
    <property type="protein sequence ID" value="KAJ3809914.1"/>
    <property type="molecule type" value="Genomic_DNA"/>
</dbReference>